<dbReference type="InterPro" id="IPR011701">
    <property type="entry name" value="MFS"/>
</dbReference>
<keyword evidence="3" id="KW-1185">Reference proteome</keyword>
<feature type="transmembrane region" description="Helical" evidence="1">
    <location>
        <begin position="79"/>
        <end position="99"/>
    </location>
</feature>
<dbReference type="AlphaFoldDB" id="A0A1G8AXS4"/>
<feature type="transmembrane region" description="Helical" evidence="1">
    <location>
        <begin position="46"/>
        <end position="67"/>
    </location>
</feature>
<gene>
    <name evidence="2" type="ORF">SAMN04489720_0571</name>
</gene>
<feature type="transmembrane region" description="Helical" evidence="1">
    <location>
        <begin position="226"/>
        <end position="248"/>
    </location>
</feature>
<accession>A0A1G8AXS4</accession>
<keyword evidence="1" id="KW-0472">Membrane</keyword>
<keyword evidence="1" id="KW-1133">Transmembrane helix</keyword>
<dbReference type="SUPFAM" id="SSF103473">
    <property type="entry name" value="MFS general substrate transporter"/>
    <property type="match status" value="1"/>
</dbReference>
<dbReference type="GO" id="GO:0022857">
    <property type="term" value="F:transmembrane transporter activity"/>
    <property type="evidence" value="ECO:0007669"/>
    <property type="project" value="InterPro"/>
</dbReference>
<keyword evidence="1" id="KW-0812">Transmembrane</keyword>
<feature type="transmembrane region" description="Helical" evidence="1">
    <location>
        <begin position="378"/>
        <end position="398"/>
    </location>
</feature>
<dbReference type="Proteomes" id="UP000198822">
    <property type="component" value="Chromosome I"/>
</dbReference>
<dbReference type="EMBL" id="LT629695">
    <property type="protein sequence ID" value="SDH25606.1"/>
    <property type="molecule type" value="Genomic_DNA"/>
</dbReference>
<feature type="transmembrane region" description="Helical" evidence="1">
    <location>
        <begin position="349"/>
        <end position="372"/>
    </location>
</feature>
<evidence type="ECO:0000313" key="2">
    <source>
        <dbReference type="EMBL" id="SDH25606.1"/>
    </source>
</evidence>
<feature type="transmembrane region" description="Helical" evidence="1">
    <location>
        <begin position="177"/>
        <end position="198"/>
    </location>
</feature>
<dbReference type="Pfam" id="PF07690">
    <property type="entry name" value="MFS_1"/>
    <property type="match status" value="1"/>
</dbReference>
<dbReference type="PANTHER" id="PTHR23546:SF1">
    <property type="entry name" value="MEMBRANE PROTEIN"/>
    <property type="match status" value="1"/>
</dbReference>
<feature type="transmembrane region" description="Helical" evidence="1">
    <location>
        <begin position="315"/>
        <end position="337"/>
    </location>
</feature>
<evidence type="ECO:0000313" key="3">
    <source>
        <dbReference type="Proteomes" id="UP000198822"/>
    </source>
</evidence>
<dbReference type="STRING" id="399736.SAMN04489720_0571"/>
<feature type="transmembrane region" description="Helical" evidence="1">
    <location>
        <begin position="260"/>
        <end position="278"/>
    </location>
</feature>
<dbReference type="InterPro" id="IPR036259">
    <property type="entry name" value="MFS_trans_sf"/>
</dbReference>
<sequence length="413" mass="40682">MNAPSSVGGRAPLAAALAAVLLASFAQMTMQPATAPLVLELGLEPWHVGVAVAASAAMMLVAAPTWMRVVHRHGARGPIVSAMLIATAAMTVVAVLVMLAPRVGIPTWVVVIALVALRGLALGACIAAIVPAARLVIDATQDDAWRMRGLAGIASVQGISIVVGVGLGGGLSSFGALVPVAASPLLLGIGALAVALGVPRGIRAAPAGEPATKSARSLVDARTWPFAVAALALLASVACVQIVLGFVLHERFDLDAPMTGFATGWVLLAGGLAAVVAQTRIARVARRGAVLVRVGLAFAAVGVGGLAIADGLLAVLAAIVLSGVGVGLALPGIARAAGAVTRDRSTTQLLMGTMTVLGVVVGPPVGTVLLGIGTMAPLIAFGAVLVGAFALSLAHPAFRAAATPTPVAGAAAI</sequence>
<evidence type="ECO:0000256" key="1">
    <source>
        <dbReference type="SAM" id="Phobius"/>
    </source>
</evidence>
<feature type="transmembrane region" description="Helical" evidence="1">
    <location>
        <begin position="149"/>
        <end position="171"/>
    </location>
</feature>
<proteinExistence type="predicted"/>
<protein>
    <submittedName>
        <fullName evidence="2">Major Facilitator Superfamily protein</fullName>
    </submittedName>
</protein>
<dbReference type="Gene3D" id="1.20.1250.20">
    <property type="entry name" value="MFS general substrate transporter like domains"/>
    <property type="match status" value="2"/>
</dbReference>
<reference evidence="3" key="1">
    <citation type="submission" date="2016-10" db="EMBL/GenBank/DDBJ databases">
        <authorList>
            <person name="Varghese N."/>
            <person name="Submissions S."/>
        </authorList>
    </citation>
    <scope>NUCLEOTIDE SEQUENCE [LARGE SCALE GENOMIC DNA]</scope>
    <source>
        <strain evidence="3">DSM 22002</strain>
    </source>
</reference>
<name>A0A1G8AXS4_9MICO</name>
<feature type="transmembrane region" description="Helical" evidence="1">
    <location>
        <begin position="290"/>
        <end position="309"/>
    </location>
</feature>
<dbReference type="PANTHER" id="PTHR23546">
    <property type="entry name" value="TRANSPORT PROTEIN"/>
    <property type="match status" value="1"/>
</dbReference>
<dbReference type="RefSeq" id="WP_092502261.1">
    <property type="nucleotide sequence ID" value="NZ_LT629695.1"/>
</dbReference>
<feature type="transmembrane region" description="Helical" evidence="1">
    <location>
        <begin position="105"/>
        <end position="137"/>
    </location>
</feature>
<organism evidence="2 3">
    <name type="scientific">Agrococcus jejuensis</name>
    <dbReference type="NCBI Taxonomy" id="399736"/>
    <lineage>
        <taxon>Bacteria</taxon>
        <taxon>Bacillati</taxon>
        <taxon>Actinomycetota</taxon>
        <taxon>Actinomycetes</taxon>
        <taxon>Micrococcales</taxon>
        <taxon>Microbacteriaceae</taxon>
        <taxon>Agrococcus</taxon>
    </lineage>
</organism>